<dbReference type="SUPFAM" id="SSF47616">
    <property type="entry name" value="GST C-terminal domain-like"/>
    <property type="match status" value="1"/>
</dbReference>
<dbReference type="InterPro" id="IPR004046">
    <property type="entry name" value="GST_C"/>
</dbReference>
<gene>
    <name evidence="4" type="ORF">AXW67_17210</name>
</gene>
<evidence type="ECO:0000313" key="5">
    <source>
        <dbReference type="Proteomes" id="UP000077173"/>
    </source>
</evidence>
<comment type="caution">
    <text evidence="4">The sequence shown here is derived from an EMBL/GenBank/DDBJ whole genome shotgun (WGS) entry which is preliminary data.</text>
</comment>
<dbReference type="InterPro" id="IPR010987">
    <property type="entry name" value="Glutathione-S-Trfase_C-like"/>
</dbReference>
<keyword evidence="4" id="KW-0808">Transferase</keyword>
<dbReference type="AlphaFoldDB" id="A0A176Z5N0"/>
<proteinExistence type="inferred from homology"/>
<dbReference type="PROSITE" id="PS50405">
    <property type="entry name" value="GST_CTER"/>
    <property type="match status" value="1"/>
</dbReference>
<evidence type="ECO:0000313" key="4">
    <source>
        <dbReference type="EMBL" id="OAF15093.1"/>
    </source>
</evidence>
<name>A0A176Z5N0_9BRAD</name>
<sequence>MARYRLHCVGASGNSFKVALFLNCAGIDWEPVGVDFAGGETRDAIWRHETNQMGEIPVLEVEGRYLSQSGAILLWLAETHGVFGPSSAEERFETARWLLFDNHKFTGNFAAHRVLQSMTPALLHTDVLAYMRARVQSAFSIVDEHLANRRFILGDRPTIVDFSLVGYLYYPVEETGFDLCTAFPAIDAWRARIAALAGWRPPYEMMPVGNSLPVVRSATATLRS</sequence>
<dbReference type="EMBL" id="LSEF01000064">
    <property type="protein sequence ID" value="OAF15093.1"/>
    <property type="molecule type" value="Genomic_DNA"/>
</dbReference>
<dbReference type="InterPro" id="IPR004045">
    <property type="entry name" value="Glutathione_S-Trfase_N"/>
</dbReference>
<dbReference type="Gene3D" id="3.40.30.10">
    <property type="entry name" value="Glutaredoxin"/>
    <property type="match status" value="1"/>
</dbReference>
<dbReference type="PANTHER" id="PTHR44051:SF2">
    <property type="entry name" value="HYPOTHETICAL GLUTATHIONE S-TRANSFERASE LIKE PROTEIN"/>
    <property type="match status" value="1"/>
</dbReference>
<dbReference type="Pfam" id="PF00043">
    <property type="entry name" value="GST_C"/>
    <property type="match status" value="1"/>
</dbReference>
<dbReference type="PROSITE" id="PS50404">
    <property type="entry name" value="GST_NTER"/>
    <property type="match status" value="1"/>
</dbReference>
<dbReference type="SUPFAM" id="SSF52833">
    <property type="entry name" value="Thioredoxin-like"/>
    <property type="match status" value="1"/>
</dbReference>
<dbReference type="Pfam" id="PF02798">
    <property type="entry name" value="GST_N"/>
    <property type="match status" value="1"/>
</dbReference>
<evidence type="ECO:0000256" key="1">
    <source>
        <dbReference type="RuleBase" id="RU003494"/>
    </source>
</evidence>
<feature type="domain" description="GST N-terminal" evidence="2">
    <location>
        <begin position="2"/>
        <end position="84"/>
    </location>
</feature>
<evidence type="ECO:0000259" key="2">
    <source>
        <dbReference type="PROSITE" id="PS50404"/>
    </source>
</evidence>
<dbReference type="InterPro" id="IPR036249">
    <property type="entry name" value="Thioredoxin-like_sf"/>
</dbReference>
<organism evidence="4 5">
    <name type="scientific">Bradyrhizobium neotropicale</name>
    <dbReference type="NCBI Taxonomy" id="1497615"/>
    <lineage>
        <taxon>Bacteria</taxon>
        <taxon>Pseudomonadati</taxon>
        <taxon>Pseudomonadota</taxon>
        <taxon>Alphaproteobacteria</taxon>
        <taxon>Hyphomicrobiales</taxon>
        <taxon>Nitrobacteraceae</taxon>
        <taxon>Bradyrhizobium</taxon>
    </lineage>
</organism>
<dbReference type="PANTHER" id="PTHR44051">
    <property type="entry name" value="GLUTATHIONE S-TRANSFERASE-RELATED"/>
    <property type="match status" value="1"/>
</dbReference>
<dbReference type="CDD" id="cd03056">
    <property type="entry name" value="GST_N_4"/>
    <property type="match status" value="1"/>
</dbReference>
<feature type="domain" description="GST C-terminal" evidence="3">
    <location>
        <begin position="87"/>
        <end position="221"/>
    </location>
</feature>
<dbReference type="SFLD" id="SFLDS00019">
    <property type="entry name" value="Glutathione_Transferase_(cytos"/>
    <property type="match status" value="1"/>
</dbReference>
<dbReference type="Proteomes" id="UP000077173">
    <property type="component" value="Unassembled WGS sequence"/>
</dbReference>
<dbReference type="InterPro" id="IPR040079">
    <property type="entry name" value="Glutathione_S-Trfase"/>
</dbReference>
<comment type="similarity">
    <text evidence="1">Belongs to the GST superfamily.</text>
</comment>
<evidence type="ECO:0000259" key="3">
    <source>
        <dbReference type="PROSITE" id="PS50405"/>
    </source>
</evidence>
<reference evidence="4 5" key="1">
    <citation type="submission" date="2016-02" db="EMBL/GenBank/DDBJ databases">
        <title>Draft genome sequence of the strain BR 10247T Bradyrhizobium neotropicale isolated from nodules of Centrolobium paraense.</title>
        <authorList>
            <person name="Simoes-Araujo J.L."/>
            <person name="Barauna A.C."/>
            <person name="Silva K."/>
            <person name="Zilli J.E."/>
        </authorList>
    </citation>
    <scope>NUCLEOTIDE SEQUENCE [LARGE SCALE GENOMIC DNA]</scope>
    <source>
        <strain evidence="4 5">BR 10247</strain>
    </source>
</reference>
<accession>A0A176Z5N0</accession>
<dbReference type="GO" id="GO:0016740">
    <property type="term" value="F:transferase activity"/>
    <property type="evidence" value="ECO:0007669"/>
    <property type="project" value="UniProtKB-KW"/>
</dbReference>
<keyword evidence="5" id="KW-1185">Reference proteome</keyword>
<dbReference type="Gene3D" id="1.20.1050.10">
    <property type="match status" value="1"/>
</dbReference>
<protein>
    <submittedName>
        <fullName evidence="4">Glutathione S-transferase</fullName>
    </submittedName>
</protein>
<dbReference type="InterPro" id="IPR036282">
    <property type="entry name" value="Glutathione-S-Trfase_C_sf"/>
</dbReference>